<dbReference type="PANTHER" id="PTHR47464:SF2">
    <property type="entry name" value="MACOILIN"/>
    <property type="match status" value="1"/>
</dbReference>
<evidence type="ECO:0000256" key="10">
    <source>
        <dbReference type="ARBA" id="ARBA00023136"/>
    </source>
</evidence>
<dbReference type="Pfam" id="PF09726">
    <property type="entry name" value="Macoilin"/>
    <property type="match status" value="1"/>
</dbReference>
<reference evidence="14 15" key="1">
    <citation type="submission" date="2024-05" db="EMBL/GenBank/DDBJ databases">
        <title>Genome sequencing and assembly of Indian major carp, Cirrhinus mrigala (Hamilton, 1822).</title>
        <authorList>
            <person name="Mohindra V."/>
            <person name="Chowdhury L.M."/>
            <person name="Lal K."/>
            <person name="Jena J.K."/>
        </authorList>
    </citation>
    <scope>NUCLEOTIDE SEQUENCE [LARGE SCALE GENOMIC DNA]</scope>
    <source>
        <strain evidence="14">CM1030</strain>
        <tissue evidence="14">Blood</tissue>
    </source>
</reference>
<evidence type="ECO:0000256" key="6">
    <source>
        <dbReference type="ARBA" id="ARBA00022553"/>
    </source>
</evidence>
<comment type="subcellular location">
    <subcellularLocation>
        <location evidence="2">Nucleus membrane</location>
        <topology evidence="2">Multi-pass membrane protein</topology>
    </subcellularLocation>
    <subcellularLocation>
        <location evidence="3">Rough endoplasmic reticulum membrane</location>
        <topology evidence="3">Multi-pass membrane protein</topology>
    </subcellularLocation>
</comment>
<protein>
    <recommendedName>
        <fullName evidence="5">Macoilin</fullName>
    </recommendedName>
    <alternativeName>
        <fullName evidence="13">Transmembrane protein 57</fullName>
    </alternativeName>
</protein>
<keyword evidence="6" id="KW-0597">Phosphoprotein</keyword>
<comment type="similarity">
    <text evidence="4">Belongs to the macoilin family.</text>
</comment>
<dbReference type="Proteomes" id="UP001529510">
    <property type="component" value="Unassembled WGS sequence"/>
</dbReference>
<sequence>IGYPVVTLGFGFKSYVSYKMRLRKQKEVQKENEFYMQLLQQALPPEQQMLQRQERETEE</sequence>
<evidence type="ECO:0000256" key="9">
    <source>
        <dbReference type="ARBA" id="ARBA00022989"/>
    </source>
</evidence>
<evidence type="ECO:0000313" key="14">
    <source>
        <dbReference type="EMBL" id="KAL0165459.1"/>
    </source>
</evidence>
<keyword evidence="15" id="KW-1185">Reference proteome</keyword>
<evidence type="ECO:0000256" key="2">
    <source>
        <dbReference type="ARBA" id="ARBA00004232"/>
    </source>
</evidence>
<keyword evidence="11" id="KW-0325">Glycoprotein</keyword>
<dbReference type="PANTHER" id="PTHR47464">
    <property type="entry name" value="MACOILIN"/>
    <property type="match status" value="1"/>
</dbReference>
<organism evidence="14 15">
    <name type="scientific">Cirrhinus mrigala</name>
    <name type="common">Mrigala</name>
    <dbReference type="NCBI Taxonomy" id="683832"/>
    <lineage>
        <taxon>Eukaryota</taxon>
        <taxon>Metazoa</taxon>
        <taxon>Chordata</taxon>
        <taxon>Craniata</taxon>
        <taxon>Vertebrata</taxon>
        <taxon>Euteleostomi</taxon>
        <taxon>Actinopterygii</taxon>
        <taxon>Neopterygii</taxon>
        <taxon>Teleostei</taxon>
        <taxon>Ostariophysi</taxon>
        <taxon>Cypriniformes</taxon>
        <taxon>Cyprinidae</taxon>
        <taxon>Labeoninae</taxon>
        <taxon>Labeonini</taxon>
        <taxon>Cirrhinus</taxon>
    </lineage>
</organism>
<keyword evidence="9" id="KW-1133">Transmembrane helix</keyword>
<keyword evidence="8" id="KW-0256">Endoplasmic reticulum</keyword>
<evidence type="ECO:0000256" key="1">
    <source>
        <dbReference type="ARBA" id="ARBA00003440"/>
    </source>
</evidence>
<evidence type="ECO:0000313" key="15">
    <source>
        <dbReference type="Proteomes" id="UP001529510"/>
    </source>
</evidence>
<dbReference type="AlphaFoldDB" id="A0ABD0NUH1"/>
<evidence type="ECO:0000256" key="11">
    <source>
        <dbReference type="ARBA" id="ARBA00023180"/>
    </source>
</evidence>
<evidence type="ECO:0000256" key="3">
    <source>
        <dbReference type="ARBA" id="ARBA00004269"/>
    </source>
</evidence>
<feature type="non-terminal residue" evidence="14">
    <location>
        <position position="59"/>
    </location>
</feature>
<dbReference type="GO" id="GO:0030867">
    <property type="term" value="C:rough endoplasmic reticulum membrane"/>
    <property type="evidence" value="ECO:0007669"/>
    <property type="project" value="UniProtKB-SubCell"/>
</dbReference>
<dbReference type="EMBL" id="JAMKFB020000019">
    <property type="protein sequence ID" value="KAL0165459.1"/>
    <property type="molecule type" value="Genomic_DNA"/>
</dbReference>
<evidence type="ECO:0000256" key="12">
    <source>
        <dbReference type="ARBA" id="ARBA00023242"/>
    </source>
</evidence>
<comment type="caution">
    <text evidence="14">The sequence shown here is derived from an EMBL/GenBank/DDBJ whole genome shotgun (WGS) entry which is preliminary data.</text>
</comment>
<keyword evidence="7" id="KW-0812">Transmembrane</keyword>
<accession>A0ABD0NUH1</accession>
<evidence type="ECO:0000256" key="5">
    <source>
        <dbReference type="ARBA" id="ARBA00021882"/>
    </source>
</evidence>
<name>A0ABD0NUH1_CIRMR</name>
<evidence type="ECO:0000256" key="7">
    <source>
        <dbReference type="ARBA" id="ARBA00022692"/>
    </source>
</evidence>
<proteinExistence type="inferred from homology"/>
<evidence type="ECO:0000256" key="4">
    <source>
        <dbReference type="ARBA" id="ARBA00008298"/>
    </source>
</evidence>
<comment type="function">
    <text evidence="1">Plays a role in the regulation of neuronal activity.</text>
</comment>
<gene>
    <name evidence="14" type="ORF">M9458_037303</name>
</gene>
<feature type="non-terminal residue" evidence="14">
    <location>
        <position position="1"/>
    </location>
</feature>
<evidence type="ECO:0000256" key="13">
    <source>
        <dbReference type="ARBA" id="ARBA00031129"/>
    </source>
</evidence>
<keyword evidence="12" id="KW-0539">Nucleus</keyword>
<dbReference type="GO" id="GO:0031965">
    <property type="term" value="C:nuclear membrane"/>
    <property type="evidence" value="ECO:0007669"/>
    <property type="project" value="UniProtKB-SubCell"/>
</dbReference>
<evidence type="ECO:0000256" key="8">
    <source>
        <dbReference type="ARBA" id="ARBA00022824"/>
    </source>
</evidence>
<keyword evidence="10" id="KW-0472">Membrane</keyword>
<dbReference type="InterPro" id="IPR019130">
    <property type="entry name" value="Macoilin"/>
</dbReference>